<dbReference type="InterPro" id="IPR027417">
    <property type="entry name" value="P-loop_NTPase"/>
</dbReference>
<comment type="caution">
    <text evidence="1">The sequence shown here is derived from an EMBL/GenBank/DDBJ whole genome shotgun (WGS) entry which is preliminary data.</text>
</comment>
<dbReference type="AlphaFoldDB" id="A0A328BLV5"/>
<evidence type="ECO:0008006" key="3">
    <source>
        <dbReference type="Google" id="ProtNLM"/>
    </source>
</evidence>
<reference evidence="2" key="1">
    <citation type="submission" date="2018-05" db="EMBL/GenBank/DDBJ databases">
        <authorList>
            <person name="Nie L."/>
        </authorList>
    </citation>
    <scope>NUCLEOTIDE SEQUENCE [LARGE SCALE GENOMIC DNA]</scope>
    <source>
        <strain evidence="2">NL</strain>
    </source>
</reference>
<evidence type="ECO:0000313" key="1">
    <source>
        <dbReference type="EMBL" id="RAK65938.1"/>
    </source>
</evidence>
<gene>
    <name evidence="1" type="ORF">DLM85_14605</name>
</gene>
<protein>
    <recommendedName>
        <fullName evidence="3">NTPase</fullName>
    </recommendedName>
</protein>
<dbReference type="RefSeq" id="WP_111478848.1">
    <property type="nucleotide sequence ID" value="NZ_QHKM01000004.1"/>
</dbReference>
<name>A0A328BLV5_9BACT</name>
<keyword evidence="2" id="KW-1185">Reference proteome</keyword>
<sequence>MQIHLLSGPIRSGKTTRLRRWAAGCPNVGGLLMPTDAHGQRHFLDLGSGLQWPAAARPGQWPVQQVGRFRFSPTAFNWANAVLRGAATEPAVQWLVVDEIGPLELRGLGLAPALTALLAAPRLPEHLVLVVRAGLVEAVWHRFQLARWSCVPFRE</sequence>
<dbReference type="Proteomes" id="UP000248553">
    <property type="component" value="Unassembled WGS sequence"/>
</dbReference>
<accession>A0A328BLV5</accession>
<organism evidence="1 2">
    <name type="scientific">Hymenobacter edaphi</name>
    <dbReference type="NCBI Taxonomy" id="2211146"/>
    <lineage>
        <taxon>Bacteria</taxon>
        <taxon>Pseudomonadati</taxon>
        <taxon>Bacteroidota</taxon>
        <taxon>Cytophagia</taxon>
        <taxon>Cytophagales</taxon>
        <taxon>Hymenobacteraceae</taxon>
        <taxon>Hymenobacter</taxon>
    </lineage>
</organism>
<dbReference type="Gene3D" id="3.40.50.300">
    <property type="entry name" value="P-loop containing nucleotide triphosphate hydrolases"/>
    <property type="match status" value="1"/>
</dbReference>
<dbReference type="OrthoDB" id="9788394at2"/>
<proteinExistence type="predicted"/>
<dbReference type="EMBL" id="QHKM01000004">
    <property type="protein sequence ID" value="RAK65938.1"/>
    <property type="molecule type" value="Genomic_DNA"/>
</dbReference>
<evidence type="ECO:0000313" key="2">
    <source>
        <dbReference type="Proteomes" id="UP000248553"/>
    </source>
</evidence>